<reference evidence="13 14" key="1">
    <citation type="journal article" date="2018" name="Science">
        <title>The opium poppy genome and morphinan production.</title>
        <authorList>
            <person name="Guo L."/>
            <person name="Winzer T."/>
            <person name="Yang X."/>
            <person name="Li Y."/>
            <person name="Ning Z."/>
            <person name="He Z."/>
            <person name="Teodor R."/>
            <person name="Lu Y."/>
            <person name="Bowser T.A."/>
            <person name="Graham I.A."/>
            <person name="Ye K."/>
        </authorList>
    </citation>
    <scope>NUCLEOTIDE SEQUENCE [LARGE SCALE GENOMIC DNA]</scope>
    <source>
        <strain evidence="14">cv. HN1</strain>
        <tissue evidence="13">Leaves</tissue>
    </source>
</reference>
<dbReference type="InterPro" id="IPR012337">
    <property type="entry name" value="RNaseH-like_sf"/>
</dbReference>
<dbReference type="InterPro" id="IPR052035">
    <property type="entry name" value="ZnF_BED_domain_contain"/>
</dbReference>
<evidence type="ECO:0000256" key="2">
    <source>
        <dbReference type="ARBA" id="ARBA00011738"/>
    </source>
</evidence>
<keyword evidence="7" id="KW-0238">DNA-binding</keyword>
<evidence type="ECO:0000256" key="5">
    <source>
        <dbReference type="ARBA" id="ARBA00022833"/>
    </source>
</evidence>
<dbReference type="SUPFAM" id="SSF57667">
    <property type="entry name" value="beta-beta-alpha zinc fingers"/>
    <property type="match status" value="1"/>
</dbReference>
<protein>
    <recommendedName>
        <fullName evidence="12">BED-type domain-containing protein</fullName>
    </recommendedName>
</protein>
<dbReference type="GO" id="GO:0046983">
    <property type="term" value="F:protein dimerization activity"/>
    <property type="evidence" value="ECO:0007669"/>
    <property type="project" value="InterPro"/>
</dbReference>
<keyword evidence="3" id="KW-0479">Metal-binding</keyword>
<keyword evidence="5" id="KW-0862">Zinc</keyword>
<feature type="compositionally biased region" description="Polar residues" evidence="11">
    <location>
        <begin position="152"/>
        <end position="172"/>
    </location>
</feature>
<dbReference type="AlphaFoldDB" id="A0A4Y7K5Y7"/>
<dbReference type="Proteomes" id="UP000316621">
    <property type="component" value="Chromosome 6"/>
</dbReference>
<dbReference type="OMA" id="EHQMVNT"/>
<dbReference type="Pfam" id="PF14372">
    <property type="entry name" value="hAT-like_RNase-H"/>
    <property type="match status" value="1"/>
</dbReference>
<keyword evidence="8" id="KW-0804">Transcription</keyword>
<dbReference type="EMBL" id="CM010720">
    <property type="protein sequence ID" value="RZC67752.1"/>
    <property type="molecule type" value="Genomic_DNA"/>
</dbReference>
<dbReference type="InterPro" id="IPR003656">
    <property type="entry name" value="Znf_BED"/>
</dbReference>
<keyword evidence="9" id="KW-0539">Nucleus</keyword>
<evidence type="ECO:0000256" key="9">
    <source>
        <dbReference type="ARBA" id="ARBA00023242"/>
    </source>
</evidence>
<comment type="subunit">
    <text evidence="2">Homodimer.</text>
</comment>
<dbReference type="InterPro" id="IPR036236">
    <property type="entry name" value="Znf_C2H2_sf"/>
</dbReference>
<evidence type="ECO:0000256" key="3">
    <source>
        <dbReference type="ARBA" id="ARBA00022723"/>
    </source>
</evidence>
<feature type="region of interest" description="Disordered" evidence="11">
    <location>
        <begin position="149"/>
        <end position="188"/>
    </location>
</feature>
<dbReference type="STRING" id="3469.A0A4Y7K5Y7"/>
<evidence type="ECO:0000256" key="1">
    <source>
        <dbReference type="ARBA" id="ARBA00004123"/>
    </source>
</evidence>
<dbReference type="InterPro" id="IPR008906">
    <property type="entry name" value="HATC_C_dom"/>
</dbReference>
<dbReference type="GO" id="GO:0008270">
    <property type="term" value="F:zinc ion binding"/>
    <property type="evidence" value="ECO:0007669"/>
    <property type="project" value="UniProtKB-KW"/>
</dbReference>
<dbReference type="PROSITE" id="PS50808">
    <property type="entry name" value="ZF_BED"/>
    <property type="match status" value="1"/>
</dbReference>
<evidence type="ECO:0000259" key="12">
    <source>
        <dbReference type="PROSITE" id="PS50808"/>
    </source>
</evidence>
<evidence type="ECO:0000256" key="10">
    <source>
        <dbReference type="PROSITE-ProRule" id="PRU00027"/>
    </source>
</evidence>
<keyword evidence="6" id="KW-0805">Transcription regulation</keyword>
<evidence type="ECO:0000256" key="8">
    <source>
        <dbReference type="ARBA" id="ARBA00023163"/>
    </source>
</evidence>
<dbReference type="SMART" id="SM00614">
    <property type="entry name" value="ZnF_BED"/>
    <property type="match status" value="1"/>
</dbReference>
<comment type="subcellular location">
    <subcellularLocation>
        <location evidence="1">Nucleus</location>
    </subcellularLocation>
</comment>
<keyword evidence="4 10" id="KW-0863">Zinc-finger</keyword>
<evidence type="ECO:0000313" key="13">
    <source>
        <dbReference type="EMBL" id="RZC67752.1"/>
    </source>
</evidence>
<dbReference type="Pfam" id="PF05699">
    <property type="entry name" value="Dimer_Tnp_hAT"/>
    <property type="match status" value="1"/>
</dbReference>
<dbReference type="InterPro" id="IPR025525">
    <property type="entry name" value="hAT-like_transposase_RNase-H"/>
</dbReference>
<name>A0A4Y7K5Y7_PAPSO</name>
<evidence type="ECO:0000256" key="6">
    <source>
        <dbReference type="ARBA" id="ARBA00023015"/>
    </source>
</evidence>
<feature type="domain" description="BED-type" evidence="12">
    <location>
        <begin position="90"/>
        <end position="150"/>
    </location>
</feature>
<dbReference type="GO" id="GO:0009791">
    <property type="term" value="P:post-embryonic development"/>
    <property type="evidence" value="ECO:0007669"/>
    <property type="project" value="UniProtKB-ARBA"/>
</dbReference>
<dbReference type="PANTHER" id="PTHR46481">
    <property type="entry name" value="ZINC FINGER BED DOMAIN-CONTAINING PROTEIN 4"/>
    <property type="match status" value="1"/>
</dbReference>
<dbReference type="PANTHER" id="PTHR46481:SF10">
    <property type="entry name" value="ZINC FINGER BED DOMAIN-CONTAINING PROTEIN 39"/>
    <property type="match status" value="1"/>
</dbReference>
<dbReference type="GO" id="GO:0003677">
    <property type="term" value="F:DNA binding"/>
    <property type="evidence" value="ECO:0007669"/>
    <property type="project" value="UniProtKB-KW"/>
</dbReference>
<organism evidence="13 14">
    <name type="scientific">Papaver somniferum</name>
    <name type="common">Opium poppy</name>
    <dbReference type="NCBI Taxonomy" id="3469"/>
    <lineage>
        <taxon>Eukaryota</taxon>
        <taxon>Viridiplantae</taxon>
        <taxon>Streptophyta</taxon>
        <taxon>Embryophyta</taxon>
        <taxon>Tracheophyta</taxon>
        <taxon>Spermatophyta</taxon>
        <taxon>Magnoliopsida</taxon>
        <taxon>Ranunculales</taxon>
        <taxon>Papaveraceae</taxon>
        <taxon>Papaveroideae</taxon>
        <taxon>Papaver</taxon>
    </lineage>
</organism>
<evidence type="ECO:0000256" key="7">
    <source>
        <dbReference type="ARBA" id="ARBA00023125"/>
    </source>
</evidence>
<evidence type="ECO:0000256" key="4">
    <source>
        <dbReference type="ARBA" id="ARBA00022771"/>
    </source>
</evidence>
<accession>A0A4Y7K5Y7</accession>
<evidence type="ECO:0000313" key="14">
    <source>
        <dbReference type="Proteomes" id="UP000316621"/>
    </source>
</evidence>
<dbReference type="Gramene" id="RZC67752">
    <property type="protein sequence ID" value="RZC67752"/>
    <property type="gene ID" value="C5167_011441"/>
</dbReference>
<dbReference type="SUPFAM" id="SSF53098">
    <property type="entry name" value="Ribonuclease H-like"/>
    <property type="match status" value="1"/>
</dbReference>
<proteinExistence type="predicted"/>
<dbReference type="GO" id="GO:0005634">
    <property type="term" value="C:nucleus"/>
    <property type="evidence" value="ECO:0007669"/>
    <property type="project" value="UniProtKB-SubCell"/>
</dbReference>
<gene>
    <name evidence="13" type="ORF">C5167_011441</name>
</gene>
<keyword evidence="14" id="KW-1185">Reference proteome</keyword>
<sequence length="745" mass="84461">MSDFQSCVVDGMVLTSNESNPLEKHVMASTLENTETTENITETAENNEIKEDNEINENTEINENNGLQLETENNGLQLVTADAQPSKRRRKKSVVWEHFTVENVSAGCTRALCKQCKQSFAYSNGSKFAGTSHLKRHIAQGTCLRRREGRNTPHTQLTPYTPENGVSGSASIPSRKRRRGSSFTPVPFDPDVPRQEIAKMIIMNDYPLHMVEHPTFASFIRTLQPQFNMGNFSTVQGDCVALYLREKQNLVKLLEGLPGKISLTVDMYMSNQTLGYVFLTGHFIDKNWKLHRRILNVVMVPSPHSGDALSHAIGVCLGDWGLENKLFSITLKKSMSSDTNTASLRGYLSIKNPLILKGQLLIEHCYAHVLSSMATDALNSKQEVISKVRESVKYVKTSMIHDEMFMELKEQLQVPSSKDLILDDKTQWNTTYLMLVAAMELREVFSCLDTADPDYKIEPSTDEWKQIETLCVYLRLFYNAANMLTGTSYPTSNLYFHEVWKVHLELSHASNSEDPSISNLTRPLKEKIDKYWNMCFLVLAFTVAMDPRFKMKLVEFSFQKIYGEDSANHLRIVDDGIHELFSEYEMQPSVPLTANDEHDGGEMVKTEEGMQVTSGGPLLSCEDDLLDFDMFISEMSSTQQTKSELDQYLEESLLPRAMDFDILSWWKINHLKYPILSRMARDILSIPVSSVPPESVFFTGIKELDQYRSSLRPETVESLICAKDWLKYAASPETVVTSNAKSATF</sequence>
<evidence type="ECO:0000256" key="11">
    <source>
        <dbReference type="SAM" id="MobiDB-lite"/>
    </source>
</evidence>